<dbReference type="STRING" id="2316362.A0A4V1Q3H4"/>
<dbReference type="PANTHER" id="PTHR31987">
    <property type="entry name" value="GLUTAMINASE A-RELATED"/>
    <property type="match status" value="1"/>
</dbReference>
<protein>
    <recommendedName>
        <fullName evidence="7">DUF1793-domain-containing protein</fullName>
    </recommendedName>
</protein>
<dbReference type="PANTHER" id="PTHR31987:SF1">
    <property type="entry name" value="GLUTAMINASE A"/>
    <property type="match status" value="1"/>
</dbReference>
<evidence type="ECO:0000259" key="3">
    <source>
        <dbReference type="Pfam" id="PF16335"/>
    </source>
</evidence>
<dbReference type="OrthoDB" id="3918848at2759"/>
<keyword evidence="2" id="KW-0472">Membrane</keyword>
<evidence type="ECO:0008006" key="7">
    <source>
        <dbReference type="Google" id="ProtNLM"/>
    </source>
</evidence>
<name>A0A4V1Q3H4_9AGAR</name>
<feature type="region of interest" description="Disordered" evidence="1">
    <location>
        <begin position="647"/>
        <end position="776"/>
    </location>
</feature>
<organism evidence="5 6">
    <name type="scientific">Candolleomyces aberdarensis</name>
    <dbReference type="NCBI Taxonomy" id="2316362"/>
    <lineage>
        <taxon>Eukaryota</taxon>
        <taxon>Fungi</taxon>
        <taxon>Dikarya</taxon>
        <taxon>Basidiomycota</taxon>
        <taxon>Agaricomycotina</taxon>
        <taxon>Agaricomycetes</taxon>
        <taxon>Agaricomycetidae</taxon>
        <taxon>Agaricales</taxon>
        <taxon>Agaricineae</taxon>
        <taxon>Psathyrellaceae</taxon>
        <taxon>Candolleomyces</taxon>
    </lineage>
</organism>
<feature type="compositionally biased region" description="Pro residues" evidence="1">
    <location>
        <begin position="766"/>
        <end position="776"/>
    </location>
</feature>
<feature type="transmembrane region" description="Helical" evidence="2">
    <location>
        <begin position="567"/>
        <end position="592"/>
    </location>
</feature>
<feature type="domain" description="Glutaminase A central" evidence="3">
    <location>
        <begin position="167"/>
        <end position="546"/>
    </location>
</feature>
<evidence type="ECO:0000256" key="2">
    <source>
        <dbReference type="SAM" id="Phobius"/>
    </source>
</evidence>
<evidence type="ECO:0000313" key="6">
    <source>
        <dbReference type="Proteomes" id="UP000290288"/>
    </source>
</evidence>
<keyword evidence="2" id="KW-0812">Transmembrane</keyword>
<sequence length="776" mass="83837">MEWNTTRTSTSIYHDIRRRSGLALDTYDVAENANLFYATLEGAGVTRQTGPLSEVRQTFTSNGALNNSEDTVFRNALVAPPALAFAVDLGTVQSTSSPVVWAIGHVRENLLTAYGGSFGSERRASYFWSQYDGIGSAIDAFLADFRDAKTRAEQLDENLKVEANAVSTEYADLVSLSLRQTIGSIEITLPQRSSTRSSWNTSDIQAFVRDNGVSKRANPVEVIYAAMPALLYLNPNILFYLLKPLLNFQSSQRYQNAYASPDLGNDYLSATGNNTNTKPLGVEHSGNMLIMAAAYGMQTKDWASLNPYAGLFKTWADFLVTESLHTKQQTSADGLTSENQSNLALKGIIGVYAMSKIREAIGANGEEKYFSDQAISLAKQWEQLAVVDDHISSVYGQPSTWGLTYNVFAAQLIAPDLITKKVFRDQSDFYGKQAASAAPNGLPYDTADPHVVKSRTSICPPKALGRKLTHFLFSNLNARLVDWTMFTAASATTPATRDKLVNFIHFRTFRKATASQFSTTYSADTGATLPLGGRSSPAQGAMFALLASETFNGGSSSSGQFSASKNIGGIVGGVIGGLAAIILLSVGGFFFWRRRKNNQEMEKKVKIDGNYSPTTSFSAPERRTYASSRNYTASAYTHIPSELMPMPFTGLVSGGDHSNDNAISPTTNSGGHPSPPVSGKLARYVVANPPQAPPTSPSLRSDGSSSGAQDHLSYLPPPSGTSSTHNLQQEVEELRREVGFLRAQQQTLSSQPPQPPATTVSFGSPPSEPPPLYTSS</sequence>
<dbReference type="InterPro" id="IPR033433">
    <property type="entry name" value="GtaA_N"/>
</dbReference>
<dbReference type="Pfam" id="PF16335">
    <property type="entry name" value="GtaA_6_Hairpin"/>
    <property type="match status" value="1"/>
</dbReference>
<feature type="compositionally biased region" description="Polar residues" evidence="1">
    <location>
        <begin position="660"/>
        <end position="671"/>
    </location>
</feature>
<dbReference type="Pfam" id="PF17168">
    <property type="entry name" value="DUF5127"/>
    <property type="match status" value="1"/>
</dbReference>
<dbReference type="Proteomes" id="UP000290288">
    <property type="component" value="Unassembled WGS sequence"/>
</dbReference>
<keyword evidence="6" id="KW-1185">Reference proteome</keyword>
<comment type="caution">
    <text evidence="5">The sequence shown here is derived from an EMBL/GenBank/DDBJ whole genome shotgun (WGS) entry which is preliminary data.</text>
</comment>
<accession>A0A4V1Q3H4</accession>
<gene>
    <name evidence="5" type="ORF">EST38_g7249</name>
</gene>
<evidence type="ECO:0000313" key="5">
    <source>
        <dbReference type="EMBL" id="RXW18598.1"/>
    </source>
</evidence>
<dbReference type="InterPro" id="IPR052743">
    <property type="entry name" value="Glutaminase_GtaA"/>
</dbReference>
<feature type="domain" description="Glutaminase A N-terminal" evidence="4">
    <location>
        <begin position="1"/>
        <end position="160"/>
    </location>
</feature>
<dbReference type="EMBL" id="SDEE01000254">
    <property type="protein sequence ID" value="RXW18598.1"/>
    <property type="molecule type" value="Genomic_DNA"/>
</dbReference>
<dbReference type="AlphaFoldDB" id="A0A4V1Q3H4"/>
<feature type="compositionally biased region" description="Low complexity" evidence="1">
    <location>
        <begin position="697"/>
        <end position="706"/>
    </location>
</feature>
<evidence type="ECO:0000259" key="4">
    <source>
        <dbReference type="Pfam" id="PF17168"/>
    </source>
</evidence>
<feature type="compositionally biased region" description="Polar residues" evidence="1">
    <location>
        <begin position="720"/>
        <end position="729"/>
    </location>
</feature>
<proteinExistence type="predicted"/>
<keyword evidence="2" id="KW-1133">Transmembrane helix</keyword>
<reference evidence="5 6" key="1">
    <citation type="submission" date="2019-01" db="EMBL/GenBank/DDBJ databases">
        <title>Draft genome sequence of Psathyrella aberdarensis IHI B618.</title>
        <authorList>
            <person name="Buettner E."/>
            <person name="Kellner H."/>
        </authorList>
    </citation>
    <scope>NUCLEOTIDE SEQUENCE [LARGE SCALE GENOMIC DNA]</scope>
    <source>
        <strain evidence="5 6">IHI B618</strain>
    </source>
</reference>
<dbReference type="InterPro" id="IPR032514">
    <property type="entry name" value="GtaA_central"/>
</dbReference>
<evidence type="ECO:0000256" key="1">
    <source>
        <dbReference type="SAM" id="MobiDB-lite"/>
    </source>
</evidence>